<dbReference type="InterPro" id="IPR014922">
    <property type="entry name" value="YdhG-like"/>
</dbReference>
<dbReference type="SUPFAM" id="SSF159888">
    <property type="entry name" value="YdhG-like"/>
    <property type="match status" value="1"/>
</dbReference>
<proteinExistence type="predicted"/>
<feature type="domain" description="YdhG-like" evidence="1">
    <location>
        <begin position="18"/>
        <end position="109"/>
    </location>
</feature>
<comment type="caution">
    <text evidence="2">The sequence shown here is derived from an EMBL/GenBank/DDBJ whole genome shotgun (WGS) entry which is preliminary data.</text>
</comment>
<accession>A0ABS9SQZ2</accession>
<evidence type="ECO:0000259" key="1">
    <source>
        <dbReference type="Pfam" id="PF08818"/>
    </source>
</evidence>
<dbReference type="RefSeq" id="WP_240833223.1">
    <property type="nucleotide sequence ID" value="NZ_JAKWBL010000004.1"/>
</dbReference>
<name>A0ABS9SQZ2_9BACT</name>
<evidence type="ECO:0000313" key="2">
    <source>
        <dbReference type="EMBL" id="MCH5600808.1"/>
    </source>
</evidence>
<evidence type="ECO:0000313" key="3">
    <source>
        <dbReference type="Proteomes" id="UP001202248"/>
    </source>
</evidence>
<organism evidence="2 3">
    <name type="scientific">Niabella ginsengisoli</name>
    <dbReference type="NCBI Taxonomy" id="522298"/>
    <lineage>
        <taxon>Bacteria</taxon>
        <taxon>Pseudomonadati</taxon>
        <taxon>Bacteroidota</taxon>
        <taxon>Chitinophagia</taxon>
        <taxon>Chitinophagales</taxon>
        <taxon>Chitinophagaceae</taxon>
        <taxon>Niabella</taxon>
    </lineage>
</organism>
<gene>
    <name evidence="2" type="ORF">MKP09_24280</name>
</gene>
<dbReference type="Gene3D" id="3.90.1150.200">
    <property type="match status" value="1"/>
</dbReference>
<dbReference type="Pfam" id="PF08818">
    <property type="entry name" value="DUF1801"/>
    <property type="match status" value="1"/>
</dbReference>
<dbReference type="EMBL" id="JAKWBL010000004">
    <property type="protein sequence ID" value="MCH5600808.1"/>
    <property type="molecule type" value="Genomic_DNA"/>
</dbReference>
<reference evidence="2 3" key="1">
    <citation type="submission" date="2022-02" db="EMBL/GenBank/DDBJ databases">
        <authorList>
            <person name="Min J."/>
        </authorList>
    </citation>
    <scope>NUCLEOTIDE SEQUENCE [LARGE SCALE GENOMIC DNA]</scope>
    <source>
        <strain evidence="2 3">GR10-1</strain>
    </source>
</reference>
<keyword evidence="3" id="KW-1185">Reference proteome</keyword>
<dbReference type="Proteomes" id="UP001202248">
    <property type="component" value="Unassembled WGS sequence"/>
</dbReference>
<protein>
    <submittedName>
        <fullName evidence="2">DUF1801 domain-containing protein</fullName>
    </submittedName>
</protein>
<sequence>MVESNINEYLATIPEEAQEAVNKIRSIIKKAAPTSEEGLSYGIGGFRQNDKYFIYYSGYKKHTSIYPAPRGHEDFEEELKAYKGGKGTVQFPLDKPLPVDLIKRIVKFRLKENEEKAALKKIKKA</sequence>